<dbReference type="PANTHER" id="PTHR12027">
    <property type="entry name" value="WNT RELATED"/>
    <property type="match status" value="1"/>
</dbReference>
<keyword evidence="5" id="KW-0272">Extracellular matrix</keyword>
<reference evidence="12 13" key="1">
    <citation type="submission" date="2015-01" db="EMBL/GenBank/DDBJ databases">
        <title>Evolution of Trichinella species and genotypes.</title>
        <authorList>
            <person name="Korhonen P.K."/>
            <person name="Edoardo P."/>
            <person name="Giuseppe L.R."/>
            <person name="Gasser R.B."/>
        </authorList>
    </citation>
    <scope>NUCLEOTIDE SEQUENCE [LARGE SCALE GENOMIC DNA]</scope>
    <source>
        <strain evidence="12">ISS588</strain>
    </source>
</reference>
<dbReference type="GO" id="GO:0030182">
    <property type="term" value="P:neuron differentiation"/>
    <property type="evidence" value="ECO:0007669"/>
    <property type="project" value="TreeGrafter"/>
</dbReference>
<evidence type="ECO:0000256" key="1">
    <source>
        <dbReference type="ARBA" id="ARBA00004498"/>
    </source>
</evidence>
<proteinExistence type="inferred from homology"/>
<evidence type="ECO:0000256" key="2">
    <source>
        <dbReference type="ARBA" id="ARBA00005683"/>
    </source>
</evidence>
<evidence type="ECO:0000256" key="7">
    <source>
        <dbReference type="ARBA" id="ARBA00023157"/>
    </source>
</evidence>
<gene>
    <name evidence="12" type="primary">WNT4</name>
    <name evidence="12" type="ORF">T4B_12048</name>
</gene>
<keyword evidence="13" id="KW-1185">Reference proteome</keyword>
<organism evidence="12 13">
    <name type="scientific">Trichinella pseudospiralis</name>
    <name type="common">Parasitic roundworm</name>
    <dbReference type="NCBI Taxonomy" id="6337"/>
    <lineage>
        <taxon>Eukaryota</taxon>
        <taxon>Metazoa</taxon>
        <taxon>Ecdysozoa</taxon>
        <taxon>Nematoda</taxon>
        <taxon>Enoplea</taxon>
        <taxon>Dorylaimia</taxon>
        <taxon>Trichinellida</taxon>
        <taxon>Trichinellidae</taxon>
        <taxon>Trichinella</taxon>
    </lineage>
</organism>
<dbReference type="Pfam" id="PF00110">
    <property type="entry name" value="wnt"/>
    <property type="match status" value="1"/>
</dbReference>
<evidence type="ECO:0000256" key="10">
    <source>
        <dbReference type="RuleBase" id="RU003500"/>
    </source>
</evidence>
<evidence type="ECO:0000256" key="4">
    <source>
        <dbReference type="ARBA" id="ARBA00022525"/>
    </source>
</evidence>
<evidence type="ECO:0000313" key="12">
    <source>
        <dbReference type="EMBL" id="KRZ26022.1"/>
    </source>
</evidence>
<dbReference type="PRINTS" id="PR01349">
    <property type="entry name" value="WNTPROTEIN"/>
</dbReference>
<dbReference type="AlphaFoldDB" id="A0A0V1ITM9"/>
<sequence>LFFFLVLHCQIIFTKDDKSQQSAAAEWCMNSTHDLIVLSLVDETTSFVPIYNICLGIFHFVHFNKLHSTTEEQHSTVMPVRICFIGSLYQWMIIFLCLCLTGVSNIGWLSVAHLSSMTQFSTSVCRTIMGLNKRQIRLCRQNTEHMNSVKMGALMSIVECQFQFRNRRWNCTSNDENHYFGRVLQAGTREAAFVHAVTSAGVAHMITHDCSSGKLEKCGCDLSMNGMHDQGFQWAGCSDNVRYGTAFSRQFVDASEKRKQKSLERVQMNLHNNEAGRKAIERHMKVQCKCHGVSGSCEMKTCWRVMPSFREVGYILKDKFDGATEVVPRRVNSRLMLAPAHSQFKPHTVEDLVYLHESPDYCNPNNVTGTLGTFGRVCNKTSKAIDGCGLLCCGRGYVTRFEKRSERCHCKFHWCCYVKCKECIKTVEVNTCL</sequence>
<name>A0A0V1ITM9_TRIPS</name>
<dbReference type="PANTHER" id="PTHR12027:SF101">
    <property type="entry name" value="PROTEIN WNT-4"/>
    <property type="match status" value="1"/>
</dbReference>
<dbReference type="SMART" id="SM00097">
    <property type="entry name" value="WNT1"/>
    <property type="match status" value="1"/>
</dbReference>
<dbReference type="EMBL" id="JYDS01000091">
    <property type="protein sequence ID" value="KRZ26022.1"/>
    <property type="molecule type" value="Genomic_DNA"/>
</dbReference>
<feature type="non-terminal residue" evidence="12">
    <location>
        <position position="1"/>
    </location>
</feature>
<dbReference type="InterPro" id="IPR043158">
    <property type="entry name" value="Wnt_C"/>
</dbReference>
<keyword evidence="11" id="KW-0732">Signal</keyword>
<dbReference type="CDD" id="cd19336">
    <property type="entry name" value="Wnt_Wnt4"/>
    <property type="match status" value="1"/>
</dbReference>
<dbReference type="InterPro" id="IPR018161">
    <property type="entry name" value="Wnt_CS"/>
</dbReference>
<evidence type="ECO:0000256" key="6">
    <source>
        <dbReference type="ARBA" id="ARBA00022687"/>
    </source>
</evidence>
<dbReference type="FunFam" id="3.30.2460.20:FF:000001">
    <property type="entry name" value="Wnt homolog"/>
    <property type="match status" value="1"/>
</dbReference>
<comment type="caution">
    <text evidence="12">The sequence shown here is derived from an EMBL/GenBank/DDBJ whole genome shotgun (WGS) entry which is preliminary data.</text>
</comment>
<dbReference type="Proteomes" id="UP000054805">
    <property type="component" value="Unassembled WGS sequence"/>
</dbReference>
<evidence type="ECO:0000256" key="8">
    <source>
        <dbReference type="ARBA" id="ARBA00023180"/>
    </source>
</evidence>
<feature type="signal peptide" evidence="11">
    <location>
        <begin position="1"/>
        <end position="16"/>
    </location>
</feature>
<keyword evidence="3 10" id="KW-0217">Developmental protein</keyword>
<dbReference type="Gene3D" id="3.30.2460.20">
    <property type="match status" value="1"/>
</dbReference>
<keyword evidence="7" id="KW-1015">Disulfide bond</keyword>
<evidence type="ECO:0000256" key="3">
    <source>
        <dbReference type="ARBA" id="ARBA00022473"/>
    </source>
</evidence>
<feature type="chain" id="PRO_5006880085" description="Protein Wnt" evidence="11">
    <location>
        <begin position="17"/>
        <end position="433"/>
    </location>
</feature>
<evidence type="ECO:0000256" key="5">
    <source>
        <dbReference type="ARBA" id="ARBA00022530"/>
    </source>
</evidence>
<dbReference type="GO" id="GO:0045165">
    <property type="term" value="P:cell fate commitment"/>
    <property type="evidence" value="ECO:0007669"/>
    <property type="project" value="TreeGrafter"/>
</dbReference>
<evidence type="ECO:0000256" key="9">
    <source>
        <dbReference type="ARBA" id="ARBA00023288"/>
    </source>
</evidence>
<comment type="similarity">
    <text evidence="2 10">Belongs to the Wnt family.</text>
</comment>
<dbReference type="GO" id="GO:0005109">
    <property type="term" value="F:frizzled binding"/>
    <property type="evidence" value="ECO:0007669"/>
    <property type="project" value="TreeGrafter"/>
</dbReference>
<dbReference type="PROSITE" id="PS00246">
    <property type="entry name" value="WNT1"/>
    <property type="match status" value="1"/>
</dbReference>
<evidence type="ECO:0000313" key="13">
    <source>
        <dbReference type="Proteomes" id="UP000054805"/>
    </source>
</evidence>
<protein>
    <recommendedName>
        <fullName evidence="10">Protein Wnt</fullName>
    </recommendedName>
</protein>
<dbReference type="GO" id="GO:0005615">
    <property type="term" value="C:extracellular space"/>
    <property type="evidence" value="ECO:0007669"/>
    <property type="project" value="TreeGrafter"/>
</dbReference>
<keyword evidence="9" id="KW-0449">Lipoprotein</keyword>
<keyword evidence="4" id="KW-0964">Secreted</keyword>
<comment type="subcellular location">
    <subcellularLocation>
        <location evidence="1 10">Secreted</location>
        <location evidence="1 10">Extracellular space</location>
        <location evidence="1 10">Extracellular matrix</location>
    </subcellularLocation>
</comment>
<keyword evidence="8" id="KW-0325">Glycoprotein</keyword>
<dbReference type="GO" id="GO:0060070">
    <property type="term" value="P:canonical Wnt signaling pathway"/>
    <property type="evidence" value="ECO:0007669"/>
    <property type="project" value="TreeGrafter"/>
</dbReference>
<dbReference type="GO" id="GO:0005125">
    <property type="term" value="F:cytokine activity"/>
    <property type="evidence" value="ECO:0007669"/>
    <property type="project" value="TreeGrafter"/>
</dbReference>
<evidence type="ECO:0000256" key="11">
    <source>
        <dbReference type="SAM" id="SignalP"/>
    </source>
</evidence>
<dbReference type="InterPro" id="IPR005817">
    <property type="entry name" value="Wnt"/>
</dbReference>
<keyword evidence="6 10" id="KW-0879">Wnt signaling pathway</keyword>
<dbReference type="GO" id="GO:0000902">
    <property type="term" value="P:cell morphogenesis"/>
    <property type="evidence" value="ECO:0007669"/>
    <property type="project" value="UniProtKB-ARBA"/>
</dbReference>
<accession>A0A0V1ITM9</accession>
<comment type="function">
    <text evidence="10">Ligand for members of the frizzled family of seven transmembrane receptors.</text>
</comment>